<dbReference type="Proteomes" id="UP000177122">
    <property type="component" value="Unassembled WGS sequence"/>
</dbReference>
<protein>
    <recommendedName>
        <fullName evidence="3">DUF2007 domain-containing protein</fullName>
    </recommendedName>
</protein>
<sequence>MSTRIKFFREADQARDTRQFLITHGIKSFIRNREGARSETSGEAFGFDLFALREEDVDEARTLLNYEFGSGWGEDKD</sequence>
<dbReference type="AlphaFoldDB" id="A0A1G2CVP1"/>
<organism evidence="1 2">
    <name type="scientific">Candidatus Lloydbacteria bacterium RIFCSPHIGHO2_01_FULL_49_22</name>
    <dbReference type="NCBI Taxonomy" id="1798658"/>
    <lineage>
        <taxon>Bacteria</taxon>
        <taxon>Candidatus Lloydiibacteriota</taxon>
    </lineage>
</organism>
<name>A0A1G2CVP1_9BACT</name>
<evidence type="ECO:0008006" key="3">
    <source>
        <dbReference type="Google" id="ProtNLM"/>
    </source>
</evidence>
<gene>
    <name evidence="1" type="ORF">A2845_05695</name>
</gene>
<evidence type="ECO:0000313" key="1">
    <source>
        <dbReference type="EMBL" id="OGZ05479.1"/>
    </source>
</evidence>
<dbReference type="EMBL" id="MHLI01000010">
    <property type="protein sequence ID" value="OGZ05479.1"/>
    <property type="molecule type" value="Genomic_DNA"/>
</dbReference>
<accession>A0A1G2CVP1</accession>
<reference evidence="1 2" key="1">
    <citation type="journal article" date="2016" name="Nat. Commun.">
        <title>Thousands of microbial genomes shed light on interconnected biogeochemical processes in an aquifer system.</title>
        <authorList>
            <person name="Anantharaman K."/>
            <person name="Brown C.T."/>
            <person name="Hug L.A."/>
            <person name="Sharon I."/>
            <person name="Castelle C.J."/>
            <person name="Probst A.J."/>
            <person name="Thomas B.C."/>
            <person name="Singh A."/>
            <person name="Wilkins M.J."/>
            <person name="Karaoz U."/>
            <person name="Brodie E.L."/>
            <person name="Williams K.H."/>
            <person name="Hubbard S.S."/>
            <person name="Banfield J.F."/>
        </authorList>
    </citation>
    <scope>NUCLEOTIDE SEQUENCE [LARGE SCALE GENOMIC DNA]</scope>
</reference>
<proteinExistence type="predicted"/>
<comment type="caution">
    <text evidence="1">The sequence shown here is derived from an EMBL/GenBank/DDBJ whole genome shotgun (WGS) entry which is preliminary data.</text>
</comment>
<evidence type="ECO:0000313" key="2">
    <source>
        <dbReference type="Proteomes" id="UP000177122"/>
    </source>
</evidence>